<evidence type="ECO:0000256" key="3">
    <source>
        <dbReference type="ARBA" id="ARBA00023136"/>
    </source>
</evidence>
<name>A0A7X1ALI2_9PSED</name>
<dbReference type="PROSITE" id="PS50850">
    <property type="entry name" value="MFS"/>
    <property type="match status" value="1"/>
</dbReference>
<reference evidence="9 10" key="1">
    <citation type="submission" date="2020-04" db="EMBL/GenBank/DDBJ databases">
        <title>Pseudomonas crami sp. nov., a novel proteolytic bacterial species isolated from cream.</title>
        <authorList>
            <person name="Hofmann K."/>
            <person name="Woller A."/>
            <person name="Huptas C."/>
            <person name="Wenning M."/>
            <person name="Scherer S."/>
            <person name="Doll E.V."/>
        </authorList>
    </citation>
    <scope>NUCLEOTIDE SEQUENCE [LARGE SCALE GENOMIC DNA]</scope>
    <source>
        <strain evidence="6 10">WS 5096</strain>
        <strain evidence="8 9">WS 5106</strain>
    </source>
</reference>
<dbReference type="SUPFAM" id="SSF103473">
    <property type="entry name" value="MFS general substrate transporter"/>
    <property type="match status" value="1"/>
</dbReference>
<keyword evidence="10" id="KW-1185">Reference proteome</keyword>
<evidence type="ECO:0000256" key="1">
    <source>
        <dbReference type="ARBA" id="ARBA00022692"/>
    </source>
</evidence>
<comment type="caution">
    <text evidence="8">The sequence shown here is derived from an EMBL/GenBank/DDBJ whole genome shotgun (WGS) entry which is preliminary data.</text>
</comment>
<dbReference type="EMBL" id="JAAXCY010000004">
    <property type="protein sequence ID" value="MBC2406798.1"/>
    <property type="molecule type" value="Genomic_DNA"/>
</dbReference>
<keyword evidence="3 4" id="KW-0472">Membrane</keyword>
<dbReference type="Proteomes" id="UP000534677">
    <property type="component" value="Unassembled WGS sequence"/>
</dbReference>
<sequence length="395" mass="42167">MENVHAKPTTAVWLMISVVLVALNLRPSMAAVGPLLSSIRGDVPLSFSSAALLTMLPVMAMGLAMFFGMGLAKRFGEHRSIVLSLLVIGVATLSRLFLDSALELIVSAIAAGVGIAMIQAVMPALIKSRFSDNVSLFMGLYVTAIMGGAALAASFSPFVQVQTGSWRIGLAVWAALAALALVFWYAQRSVLPPLPHAGSGPQASFFGNARAWLLAIFFGLGTASYTCVLAWLAPYYVEQGWSEQNAGLLLGFLTAMEVISGLITPAIANRRQDKRAVVAVLLVLIILGFCGLILSPQYLSLLWPCLLGLGIGGLFPMSLILSLDHLDNPRRAGGLTAFVQGIGYLIAGLSPLIAGMIRDQLGSFEWAWWSLAAVVVVMLLMVTRFNPAHYARHIR</sequence>
<proteinExistence type="predicted"/>
<feature type="transmembrane region" description="Helical" evidence="4">
    <location>
        <begin position="366"/>
        <end position="385"/>
    </location>
</feature>
<feature type="transmembrane region" description="Helical" evidence="4">
    <location>
        <begin position="165"/>
        <end position="186"/>
    </location>
</feature>
<keyword evidence="1 4" id="KW-0812">Transmembrane</keyword>
<feature type="domain" description="Major facilitator superfamily (MFS) profile" evidence="5">
    <location>
        <begin position="10"/>
        <end position="390"/>
    </location>
</feature>
<feature type="transmembrane region" description="Helical" evidence="4">
    <location>
        <begin position="46"/>
        <end position="68"/>
    </location>
</feature>
<dbReference type="RefSeq" id="WP_185709422.1">
    <property type="nucleotide sequence ID" value="NZ_JAAXCY010000003.1"/>
</dbReference>
<dbReference type="NCBIfam" id="NF007256">
    <property type="entry name" value="PRK09705.1"/>
    <property type="match status" value="1"/>
</dbReference>
<dbReference type="AlphaFoldDB" id="A0A7X1ALI2"/>
<dbReference type="EMBL" id="JAAXCZ010000012">
    <property type="protein sequence ID" value="MBC2383661.1"/>
    <property type="molecule type" value="Genomic_DNA"/>
</dbReference>
<dbReference type="GO" id="GO:0022857">
    <property type="term" value="F:transmembrane transporter activity"/>
    <property type="evidence" value="ECO:0007669"/>
    <property type="project" value="InterPro"/>
</dbReference>
<dbReference type="Pfam" id="PF07690">
    <property type="entry name" value="MFS_1"/>
    <property type="match status" value="1"/>
</dbReference>
<dbReference type="Proteomes" id="UP000520513">
    <property type="component" value="Unassembled WGS sequence"/>
</dbReference>
<evidence type="ECO:0000259" key="5">
    <source>
        <dbReference type="PROSITE" id="PS50850"/>
    </source>
</evidence>
<feature type="transmembrane region" description="Helical" evidence="4">
    <location>
        <begin position="276"/>
        <end position="295"/>
    </location>
</feature>
<feature type="transmembrane region" description="Helical" evidence="4">
    <location>
        <begin position="245"/>
        <end position="264"/>
    </location>
</feature>
<dbReference type="InterPro" id="IPR020846">
    <property type="entry name" value="MFS_dom"/>
</dbReference>
<evidence type="ECO:0000256" key="2">
    <source>
        <dbReference type="ARBA" id="ARBA00022989"/>
    </source>
</evidence>
<keyword evidence="2 4" id="KW-1133">Transmembrane helix</keyword>
<evidence type="ECO:0000313" key="10">
    <source>
        <dbReference type="Proteomes" id="UP000534677"/>
    </source>
</evidence>
<evidence type="ECO:0000313" key="7">
    <source>
        <dbReference type="EMBL" id="MBC2406162.1"/>
    </source>
</evidence>
<feature type="transmembrane region" description="Helical" evidence="4">
    <location>
        <begin position="138"/>
        <end position="159"/>
    </location>
</feature>
<evidence type="ECO:0000313" key="6">
    <source>
        <dbReference type="EMBL" id="MBC2383661.1"/>
    </source>
</evidence>
<dbReference type="InterPro" id="IPR052524">
    <property type="entry name" value="MFS_Cyanate_Porter"/>
</dbReference>
<gene>
    <name evidence="6" type="ORF">HF209_22200</name>
    <name evidence="7" type="ORF">HF257_09140</name>
    <name evidence="8" type="ORF">HF257_12365</name>
</gene>
<evidence type="ECO:0000256" key="4">
    <source>
        <dbReference type="SAM" id="Phobius"/>
    </source>
</evidence>
<feature type="transmembrane region" description="Helical" evidence="4">
    <location>
        <begin position="211"/>
        <end position="233"/>
    </location>
</feature>
<dbReference type="Gene3D" id="1.20.1250.20">
    <property type="entry name" value="MFS general substrate transporter like domains"/>
    <property type="match status" value="2"/>
</dbReference>
<feature type="transmembrane region" description="Helical" evidence="4">
    <location>
        <begin position="335"/>
        <end position="354"/>
    </location>
</feature>
<dbReference type="PANTHER" id="PTHR23523">
    <property type="match status" value="1"/>
</dbReference>
<feature type="transmembrane region" description="Helical" evidence="4">
    <location>
        <begin position="80"/>
        <end position="98"/>
    </location>
</feature>
<dbReference type="InterPro" id="IPR011701">
    <property type="entry name" value="MFS"/>
</dbReference>
<accession>A0A7X1ALI2</accession>
<protein>
    <submittedName>
        <fullName evidence="8">CynX/NimT family MFS transporter</fullName>
    </submittedName>
</protein>
<organism evidence="8 9">
    <name type="scientific">Pseudomonas cremoris</name>
    <dbReference type="NCBI Taxonomy" id="2724178"/>
    <lineage>
        <taxon>Bacteria</taxon>
        <taxon>Pseudomonadati</taxon>
        <taxon>Pseudomonadota</taxon>
        <taxon>Gammaproteobacteria</taxon>
        <taxon>Pseudomonadales</taxon>
        <taxon>Pseudomonadaceae</taxon>
        <taxon>Pseudomonas</taxon>
    </lineage>
</organism>
<feature type="transmembrane region" description="Helical" evidence="4">
    <location>
        <begin position="301"/>
        <end position="323"/>
    </location>
</feature>
<feature type="transmembrane region" description="Helical" evidence="4">
    <location>
        <begin position="104"/>
        <end position="126"/>
    </location>
</feature>
<evidence type="ECO:0000313" key="8">
    <source>
        <dbReference type="EMBL" id="MBC2406798.1"/>
    </source>
</evidence>
<dbReference type="EMBL" id="JAAXCY010000003">
    <property type="protein sequence ID" value="MBC2406162.1"/>
    <property type="molecule type" value="Genomic_DNA"/>
</dbReference>
<dbReference type="InterPro" id="IPR036259">
    <property type="entry name" value="MFS_trans_sf"/>
</dbReference>
<dbReference type="PANTHER" id="PTHR23523:SF1">
    <property type="entry name" value="CYANATE TRANSPORT PROTEIN CYNX"/>
    <property type="match status" value="1"/>
</dbReference>
<evidence type="ECO:0000313" key="9">
    <source>
        <dbReference type="Proteomes" id="UP000520513"/>
    </source>
</evidence>